<sequence length="359" mass="39785">MSDDIQNKVRDDAEQQVRECLAANPVVILGSGASVGLGLPTMGQLAERIVDDVGKLGLDTEKWGILFDAWQAGEGLEAALNKAQLNDASPLYTAIVDSVWKKVAWHDVLAFEQVRASHPLPHTKLFDYLFGGSARNITVITTNYDRLAEYGADQGGFCHRSGFVGSYLRTWQGPVHAPRYLRGDVRQENRTVDLLKVHGSLDWFREEGDRDPVGLPVHAPAEDDLKQPTGMRPVIVPPASSKYAQTHFEPYRSLLAEADRVIKGAEAFLTIGFGFNDDHVQVNLTRAMRDRPKPFVMVTKSLTDKAKQALEQASKSLRYCVLTEGQPGTTVVYTDEHRDGVEIEGIDAWSFDGFANEYL</sequence>
<evidence type="ECO:0000313" key="1">
    <source>
        <dbReference type="EMBL" id="CCG08601.1"/>
    </source>
</evidence>
<proteinExistence type="predicted"/>
<dbReference type="KEGG" id="rpm:RSPPHO_01975"/>
<dbReference type="EMBL" id="HE663493">
    <property type="protein sequence ID" value="CCG08601.1"/>
    <property type="molecule type" value="Genomic_DNA"/>
</dbReference>
<dbReference type="InterPro" id="IPR029035">
    <property type="entry name" value="DHS-like_NAD/FAD-binding_dom"/>
</dbReference>
<dbReference type="SUPFAM" id="SSF52467">
    <property type="entry name" value="DHS-like NAD/FAD-binding domain"/>
    <property type="match status" value="1"/>
</dbReference>
<keyword evidence="2" id="KW-1185">Reference proteome</keyword>
<protein>
    <submittedName>
        <fullName evidence="1">Uncharacterized protein</fullName>
    </submittedName>
</protein>
<accession>H6SKT6</accession>
<reference evidence="1 2" key="1">
    <citation type="submission" date="2012-02" db="EMBL/GenBank/DDBJ databases">
        <title>Shotgun genome sequence of Phaeospirillum photometricum DSM 122.</title>
        <authorList>
            <person name="Duquesne K."/>
            <person name="Sturgis J."/>
        </authorList>
    </citation>
    <scope>NUCLEOTIDE SEQUENCE [LARGE SCALE GENOMIC DNA]</scope>
    <source>
        <strain evidence="2">DSM122</strain>
    </source>
</reference>
<name>H6SKT6_PARPM</name>
<dbReference type="OrthoDB" id="9808492at2"/>
<dbReference type="AlphaFoldDB" id="H6SKT6"/>
<dbReference type="RefSeq" id="WP_014415235.1">
    <property type="nucleotide sequence ID" value="NC_017059.1"/>
</dbReference>
<dbReference type="STRING" id="1150469.RSPPHO_01975"/>
<evidence type="ECO:0000313" key="2">
    <source>
        <dbReference type="Proteomes" id="UP000033220"/>
    </source>
</evidence>
<dbReference type="HOGENOM" id="CLU_062029_0_0_5"/>
<dbReference type="Pfam" id="PF13289">
    <property type="entry name" value="SIR2_2"/>
    <property type="match status" value="1"/>
</dbReference>
<dbReference type="eggNOG" id="ENOG5032NBJ">
    <property type="taxonomic scope" value="Bacteria"/>
</dbReference>
<dbReference type="Proteomes" id="UP000033220">
    <property type="component" value="Chromosome DSM 122"/>
</dbReference>
<organism evidence="1 2">
    <name type="scientific">Pararhodospirillum photometricum DSM 122</name>
    <dbReference type="NCBI Taxonomy" id="1150469"/>
    <lineage>
        <taxon>Bacteria</taxon>
        <taxon>Pseudomonadati</taxon>
        <taxon>Pseudomonadota</taxon>
        <taxon>Alphaproteobacteria</taxon>
        <taxon>Rhodospirillales</taxon>
        <taxon>Rhodospirillaceae</taxon>
        <taxon>Pararhodospirillum</taxon>
    </lineage>
</organism>
<gene>
    <name evidence="1" type="ORF">RSPPHO_01975</name>
</gene>
<dbReference type="PATRIC" id="fig|1150469.3.peg.2220"/>